<feature type="compositionally biased region" description="Basic and acidic residues" evidence="1">
    <location>
        <begin position="241"/>
        <end position="250"/>
    </location>
</feature>
<evidence type="ECO:0000313" key="3">
    <source>
        <dbReference type="EMBL" id="KAH0623133.1"/>
    </source>
</evidence>
<evidence type="ECO:0000256" key="1">
    <source>
        <dbReference type="SAM" id="MobiDB-lite"/>
    </source>
</evidence>
<organism evidence="3 4">
    <name type="scientific">Phrynosoma platyrhinos</name>
    <name type="common">Desert horned lizard</name>
    <dbReference type="NCBI Taxonomy" id="52577"/>
    <lineage>
        <taxon>Eukaryota</taxon>
        <taxon>Metazoa</taxon>
        <taxon>Chordata</taxon>
        <taxon>Craniata</taxon>
        <taxon>Vertebrata</taxon>
        <taxon>Euteleostomi</taxon>
        <taxon>Lepidosauria</taxon>
        <taxon>Squamata</taxon>
        <taxon>Bifurcata</taxon>
        <taxon>Unidentata</taxon>
        <taxon>Episquamata</taxon>
        <taxon>Toxicofera</taxon>
        <taxon>Iguania</taxon>
        <taxon>Phrynosomatidae</taxon>
        <taxon>Phrynosomatinae</taxon>
        <taxon>Phrynosoma</taxon>
    </lineage>
</organism>
<dbReference type="Proteomes" id="UP000826234">
    <property type="component" value="Unassembled WGS sequence"/>
</dbReference>
<feature type="region of interest" description="Disordered" evidence="1">
    <location>
        <begin position="25"/>
        <end position="124"/>
    </location>
</feature>
<feature type="region of interest" description="Disordered" evidence="1">
    <location>
        <begin position="311"/>
        <end position="370"/>
    </location>
</feature>
<feature type="compositionally biased region" description="Acidic residues" evidence="1">
    <location>
        <begin position="217"/>
        <end position="226"/>
    </location>
</feature>
<feature type="domain" description="DUF4657" evidence="2">
    <location>
        <begin position="240"/>
        <end position="369"/>
    </location>
</feature>
<reference evidence="3 4" key="1">
    <citation type="journal article" date="2022" name="Gigascience">
        <title>A chromosome-level genome assembly and annotation of the desert horned lizard, Phrynosoma platyrhinos, provides insight into chromosomal rearrangements among reptiles.</title>
        <authorList>
            <person name="Koochekian N."/>
            <person name="Ascanio A."/>
            <person name="Farleigh K."/>
            <person name="Card D.C."/>
            <person name="Schield D.R."/>
            <person name="Castoe T.A."/>
            <person name="Jezkova T."/>
        </authorList>
    </citation>
    <scope>NUCLEOTIDE SEQUENCE [LARGE SCALE GENOMIC DNA]</scope>
    <source>
        <strain evidence="3">NK-2021</strain>
    </source>
</reference>
<dbReference type="PANTHER" id="PTHR37336:SF1">
    <property type="entry name" value="SIMILAR TO 9930012K11RIK PROTEIN"/>
    <property type="match status" value="1"/>
</dbReference>
<feature type="region of interest" description="Disordered" evidence="1">
    <location>
        <begin position="196"/>
        <end position="280"/>
    </location>
</feature>
<dbReference type="EMBL" id="JAIPUX010003283">
    <property type="protein sequence ID" value="KAH0623133.1"/>
    <property type="molecule type" value="Genomic_DNA"/>
</dbReference>
<accession>A0ABQ7T0F6</accession>
<sequence>MYRKLQDPPTEMSLSLELDSRMTHKVDRWGEAGSPTEAEPHQLSFLPTSGRLLKSESEDSGVEMASNDHSPSTPVGSEKSFSLDCLDGFQPSVEDSPPPAAHQSCAEEKGQEVPSPIQERTYQRSLSISKKLAQVVQRSQKHHLPSHSPRPPTILSSTLFRLLKMVHHVAVGAAIPLLTSPLTLNSLCLAEGFSEETSEGSGMARVGPQLENPAASEMEEEKEGDTDSPATWHPQNFRPRSASDTRELRSPARNLGNKADGSRKSAAHFASSPSLLDQLDGGSRTLPAGIKIKNDHSHWSKVRVLINRIKRKSVRTNEPSSSCKPAPSSSSSRRQCGADTAFDKQESHHRRNFLPSLGAKKRHSKHLSIR</sequence>
<dbReference type="InterPro" id="IPR027958">
    <property type="entry name" value="DUF4657"/>
</dbReference>
<keyword evidence="4" id="KW-1185">Reference proteome</keyword>
<proteinExistence type="predicted"/>
<evidence type="ECO:0000313" key="4">
    <source>
        <dbReference type="Proteomes" id="UP000826234"/>
    </source>
</evidence>
<feature type="compositionally biased region" description="Basic residues" evidence="1">
    <location>
        <begin position="359"/>
        <end position="370"/>
    </location>
</feature>
<name>A0ABQ7T0F6_PHRPL</name>
<evidence type="ECO:0000259" key="2">
    <source>
        <dbReference type="Pfam" id="PF15552"/>
    </source>
</evidence>
<feature type="compositionally biased region" description="Low complexity" evidence="1">
    <location>
        <begin position="319"/>
        <end position="332"/>
    </location>
</feature>
<gene>
    <name evidence="3" type="ORF">JD844_031123</name>
</gene>
<dbReference type="PANTHER" id="PTHR37336">
    <property type="entry name" value="SIMILAR TO 9930012K11RIK PROTEIN"/>
    <property type="match status" value="1"/>
</dbReference>
<dbReference type="Pfam" id="PF15552">
    <property type="entry name" value="DUF4657"/>
    <property type="match status" value="1"/>
</dbReference>
<protein>
    <recommendedName>
        <fullName evidence="2">DUF4657 domain-containing protein</fullName>
    </recommendedName>
</protein>
<comment type="caution">
    <text evidence="3">The sequence shown here is derived from an EMBL/GenBank/DDBJ whole genome shotgun (WGS) entry which is preliminary data.</text>
</comment>